<feature type="domain" description="NAD-dependent epimerase/dehydratase" evidence="1">
    <location>
        <begin position="4"/>
        <end position="212"/>
    </location>
</feature>
<keyword evidence="3" id="KW-1185">Reference proteome</keyword>
<dbReference type="InterPro" id="IPR050177">
    <property type="entry name" value="Lipid_A_modif_metabolic_enz"/>
</dbReference>
<dbReference type="Proteomes" id="UP000198122">
    <property type="component" value="Unassembled WGS sequence"/>
</dbReference>
<reference evidence="2 3" key="1">
    <citation type="submission" date="2017-06" db="EMBL/GenBank/DDBJ databases">
        <authorList>
            <person name="Kim H.J."/>
            <person name="Triplett B.A."/>
        </authorList>
    </citation>
    <scope>NUCLEOTIDE SEQUENCE [LARGE SCALE GENOMIC DNA]</scope>
    <source>
        <strain evidence="2 3">DSM 22179</strain>
    </source>
</reference>
<dbReference type="PANTHER" id="PTHR43245:SF51">
    <property type="entry name" value="SHORT CHAIN DEHYDROGENASE_REDUCTASE FAMILY 42E, MEMBER 2"/>
    <property type="match status" value="1"/>
</dbReference>
<dbReference type="OrthoDB" id="3174087at2"/>
<dbReference type="RefSeq" id="WP_088819274.1">
    <property type="nucleotide sequence ID" value="NZ_FYEZ01000004.1"/>
</dbReference>
<dbReference type="InterPro" id="IPR036291">
    <property type="entry name" value="NAD(P)-bd_dom_sf"/>
</dbReference>
<proteinExistence type="predicted"/>
<dbReference type="EMBL" id="FYEZ01000004">
    <property type="protein sequence ID" value="SNC74330.1"/>
    <property type="molecule type" value="Genomic_DNA"/>
</dbReference>
<organism evidence="2 3">
    <name type="scientific">Kytococcus aerolatus</name>
    <dbReference type="NCBI Taxonomy" id="592308"/>
    <lineage>
        <taxon>Bacteria</taxon>
        <taxon>Bacillati</taxon>
        <taxon>Actinomycetota</taxon>
        <taxon>Actinomycetes</taxon>
        <taxon>Micrococcales</taxon>
        <taxon>Kytococcaceae</taxon>
        <taxon>Kytococcus</taxon>
    </lineage>
</organism>
<dbReference type="PANTHER" id="PTHR43245">
    <property type="entry name" value="BIFUNCTIONAL POLYMYXIN RESISTANCE PROTEIN ARNA"/>
    <property type="match status" value="1"/>
</dbReference>
<gene>
    <name evidence="2" type="ORF">SAMN05445756_2253</name>
</gene>
<dbReference type="InterPro" id="IPR001509">
    <property type="entry name" value="Epimerase_deHydtase"/>
</dbReference>
<dbReference type="SUPFAM" id="SSF51735">
    <property type="entry name" value="NAD(P)-binding Rossmann-fold domains"/>
    <property type="match status" value="1"/>
</dbReference>
<protein>
    <submittedName>
        <fullName evidence="2">Nucleoside-diphosphate-sugar epimerase</fullName>
    </submittedName>
</protein>
<evidence type="ECO:0000313" key="3">
    <source>
        <dbReference type="Proteomes" id="UP000198122"/>
    </source>
</evidence>
<evidence type="ECO:0000313" key="2">
    <source>
        <dbReference type="EMBL" id="SNC74330.1"/>
    </source>
</evidence>
<dbReference type="AlphaFoldDB" id="A0A212U853"/>
<dbReference type="Gene3D" id="3.40.50.720">
    <property type="entry name" value="NAD(P)-binding Rossmann-like Domain"/>
    <property type="match status" value="1"/>
</dbReference>
<accession>A0A212U853</accession>
<name>A0A212U853_9MICO</name>
<sequence length="329" mass="34195">MTRVLVTGASGMLGGAVARALAERGDEVTVMQRRPSDSGLREVLGSVDDPAAVRRAVEGQEAVVHLAAKVNVVGPLAEYERTNITGTQLLVDAAREAGVTRFVHTSSPSVAHAGSALVGVGAEPADPVRARGSYARTKAAAEVIALAADGPGFAVTALRPHLVWGPGDTQLIGRLVARARAGRLPWVGDGAALVDSTYVDNARDALVAGLDALARPRAADSAHGRALVVTNDEPRPVGELIAGILAAHGAPMPRLTIGPTPAGVAGHAVDLAVAAAENVRPITEPPLTHFLVEQLTTAHWFTQRETHTALQWRPSVSLDDGLERLREAQ</sequence>
<dbReference type="Pfam" id="PF01370">
    <property type="entry name" value="Epimerase"/>
    <property type="match status" value="1"/>
</dbReference>
<evidence type="ECO:0000259" key="1">
    <source>
        <dbReference type="Pfam" id="PF01370"/>
    </source>
</evidence>